<dbReference type="InterPro" id="IPR035892">
    <property type="entry name" value="C2_domain_sf"/>
</dbReference>
<evidence type="ECO:0000256" key="1">
    <source>
        <dbReference type="ARBA" id="ARBA00004172"/>
    </source>
</evidence>
<dbReference type="SUPFAM" id="SSF49562">
    <property type="entry name" value="C2 domain (Calcium/lipid-binding domain, CaLB)"/>
    <property type="match status" value="2"/>
</dbReference>
<evidence type="ECO:0000256" key="4">
    <source>
        <dbReference type="ARBA" id="ARBA00005823"/>
    </source>
</evidence>
<feature type="region of interest" description="Disordered" evidence="8">
    <location>
        <begin position="129"/>
        <end position="185"/>
    </location>
</feature>
<keyword evidence="6" id="KW-0963">Cytoplasm</keyword>
<feature type="domain" description="MHD2" evidence="11">
    <location>
        <begin position="826"/>
        <end position="930"/>
    </location>
</feature>
<name>A0ABD0JHZ4_9CAEN</name>
<dbReference type="GO" id="GO:0055037">
    <property type="term" value="C:recycling endosome"/>
    <property type="evidence" value="ECO:0007669"/>
    <property type="project" value="UniProtKB-SubCell"/>
</dbReference>
<dbReference type="SMART" id="SM00239">
    <property type="entry name" value="C2"/>
    <property type="match status" value="2"/>
</dbReference>
<dbReference type="EMBL" id="JACVVK020000437">
    <property type="protein sequence ID" value="KAK7474449.1"/>
    <property type="molecule type" value="Genomic_DNA"/>
</dbReference>
<reference evidence="12 13" key="1">
    <citation type="journal article" date="2023" name="Sci. Data">
        <title>Genome assembly of the Korean intertidal mud-creeper Batillaria attramentaria.</title>
        <authorList>
            <person name="Patra A.K."/>
            <person name="Ho P.T."/>
            <person name="Jun S."/>
            <person name="Lee S.J."/>
            <person name="Kim Y."/>
            <person name="Won Y.J."/>
        </authorList>
    </citation>
    <scope>NUCLEOTIDE SEQUENCE [LARGE SCALE GENOMIC DNA]</scope>
    <source>
        <strain evidence="12">Wonlab-2016</strain>
    </source>
</reference>
<keyword evidence="7" id="KW-0967">Endosome</keyword>
<dbReference type="PROSITE" id="PS51259">
    <property type="entry name" value="MHD2"/>
    <property type="match status" value="1"/>
</dbReference>
<accession>A0ABD0JHZ4</accession>
<sequence length="1148" mass="129627">RADYASANSVTSGINDSAGLAIKASTFGQLDLTNESLYRGVLRSLLHPLGASDTQIGLRPGDLIDHIRQVFDVDQEDHEYFIRDELQNKPKRVQANVTVVEARDLKNGQEKTRDSNPYCLLTMVQPAVRGFKSSSPKNSPKVSPKNSPRSSPKLKRSPPRSPSFDAGDVLRTQPAKGSRSPKWNEEFQLEVEDPLTDEIHLCICHQDDNTTMPDSNGKTHSEKTGALKGFFRNILQTASDHDRLIPGCIGQVTLPVRDIPTQGYDDWCNVYPLSGSSRPKPVGQCHLQVLLSYKQDGLFGGRFSAEDYHLAALLCYKHAVSHLKDTEGVDLSLSPKSRRVLDTFAVVNGISKLSQTLMELTVLLELATGHSREAAAVTNNVLHKALEEVQMTWVTKQVSGQDYLQKMPITDAEICLYRTTARRYISYVLQHLETMAPLFPPSTDTFVLLKQRFSIVQHLLELDLWEVSSSPQRDLSTTLLAKLQADIRSWVDCHLKTIESHDQVKDAVIPEVKALVKVITTLTSHCTPLGVVQQFYSGLGVNYYRVVSFETERRVVLLVRELMMGLDKYQLRYHSFPINMETSSRLSLKLFFAVRTYYHTIRENLAERDLFRLTIVQYQDWFQESLVFWLQMFKSECLSRIEKALEIDKDLVVATSLVKFSNSSVDVLTCFAKITEEWRAISFQDPDSAVMGVTKITDLICDGARLYADKVHSILERNCYYDPDQRQFDVTDRLCITLNNIEHVRQYLNELPDLLEWNSVVQSLAVRHESARVGKQALATLGRLVASAHADILLKSSLLLREIAEKMKVELKRSMEEFLIKRPEKCSAADSAVGYLDANLRVLHGQLSSTIYPNMIQELWDVVLQIVDTCMMTGKKPDYYEHMKKHLKCLASFFTSCGLEEEGETNPLLTELRTRIDLNSMSSEQLMLEYFDTLATSMGTPVDYLGHLALKVAYMEETRGNVTIFLKVIRGCDLPGLDRSGLSDPYVTVSLQPCTVFNHKPQKTKVIGQTLQPVFNTTFQFPNVPKEYLTQKGTVLLLSVFDYDRLKSDDFAGEIVIPLMNMSEISMNKTVEDMPVIMMPLKRPTKNADGPFGVLQDRITWDRLCKTFVQERLKLMQSEGATSTDRKSRRGLSNLFSFFSSGGGGSST</sequence>
<dbReference type="Pfam" id="PF00168">
    <property type="entry name" value="C2"/>
    <property type="match status" value="3"/>
</dbReference>
<dbReference type="Proteomes" id="UP001519460">
    <property type="component" value="Unassembled WGS sequence"/>
</dbReference>
<dbReference type="AlphaFoldDB" id="A0ABD0JHZ4"/>
<gene>
    <name evidence="12" type="ORF">BaRGS_00034332</name>
</gene>
<evidence type="ECO:0000313" key="13">
    <source>
        <dbReference type="Proteomes" id="UP001519460"/>
    </source>
</evidence>
<keyword evidence="5" id="KW-0268">Exocytosis</keyword>
<evidence type="ECO:0000256" key="3">
    <source>
        <dbReference type="ARBA" id="ARBA00004603"/>
    </source>
</evidence>
<evidence type="ECO:0000259" key="10">
    <source>
        <dbReference type="PROSITE" id="PS51258"/>
    </source>
</evidence>
<evidence type="ECO:0000256" key="7">
    <source>
        <dbReference type="ARBA" id="ARBA00022753"/>
    </source>
</evidence>
<dbReference type="InterPro" id="IPR010439">
    <property type="entry name" value="MUN_dom"/>
</dbReference>
<dbReference type="InterPro" id="IPR014770">
    <property type="entry name" value="Munc13_1"/>
</dbReference>
<dbReference type="InterPro" id="IPR000008">
    <property type="entry name" value="C2_dom"/>
</dbReference>
<comment type="caution">
    <text evidence="12">The sequence shown here is derived from an EMBL/GenBank/DDBJ whole genome shotgun (WGS) entry which is preliminary data.</text>
</comment>
<dbReference type="PROSITE" id="PS50004">
    <property type="entry name" value="C2"/>
    <property type="match status" value="2"/>
</dbReference>
<dbReference type="InterPro" id="IPR014772">
    <property type="entry name" value="Munc13_dom-2"/>
</dbReference>
<feature type="non-terminal residue" evidence="12">
    <location>
        <position position="1"/>
    </location>
</feature>
<proteinExistence type="inferred from homology"/>
<feature type="domain" description="MHD1" evidence="10">
    <location>
        <begin position="588"/>
        <end position="711"/>
    </location>
</feature>
<evidence type="ECO:0000256" key="5">
    <source>
        <dbReference type="ARBA" id="ARBA00022483"/>
    </source>
</evidence>
<feature type="compositionally biased region" description="Low complexity" evidence="8">
    <location>
        <begin position="132"/>
        <end position="151"/>
    </location>
</feature>
<dbReference type="GO" id="GO:0006887">
    <property type="term" value="P:exocytosis"/>
    <property type="evidence" value="ECO:0007669"/>
    <property type="project" value="UniProtKB-KW"/>
</dbReference>
<evidence type="ECO:0000256" key="6">
    <source>
        <dbReference type="ARBA" id="ARBA00022490"/>
    </source>
</evidence>
<dbReference type="GO" id="GO:0005770">
    <property type="term" value="C:late endosome"/>
    <property type="evidence" value="ECO:0007669"/>
    <property type="project" value="UniProtKB-SubCell"/>
</dbReference>
<comment type="subcellular location">
    <subcellularLocation>
        <location evidence="2">Cytoplasm</location>
    </subcellularLocation>
    <subcellularLocation>
        <location evidence="3">Late endosome</location>
    </subcellularLocation>
    <subcellularLocation>
        <location evidence="1">Recycling endosome</location>
    </subcellularLocation>
</comment>
<evidence type="ECO:0000256" key="2">
    <source>
        <dbReference type="ARBA" id="ARBA00004496"/>
    </source>
</evidence>
<evidence type="ECO:0000256" key="8">
    <source>
        <dbReference type="SAM" id="MobiDB-lite"/>
    </source>
</evidence>
<dbReference type="Pfam" id="PF06292">
    <property type="entry name" value="MUN"/>
    <property type="match status" value="1"/>
</dbReference>
<organism evidence="12 13">
    <name type="scientific">Batillaria attramentaria</name>
    <dbReference type="NCBI Taxonomy" id="370345"/>
    <lineage>
        <taxon>Eukaryota</taxon>
        <taxon>Metazoa</taxon>
        <taxon>Spiralia</taxon>
        <taxon>Lophotrochozoa</taxon>
        <taxon>Mollusca</taxon>
        <taxon>Gastropoda</taxon>
        <taxon>Caenogastropoda</taxon>
        <taxon>Sorbeoconcha</taxon>
        <taxon>Cerithioidea</taxon>
        <taxon>Batillariidae</taxon>
        <taxon>Batillaria</taxon>
    </lineage>
</organism>
<feature type="domain" description="C2" evidence="9">
    <location>
        <begin position="944"/>
        <end position="1075"/>
    </location>
</feature>
<dbReference type="PANTHER" id="PTHR45999">
    <property type="entry name" value="UNC-13-4A, ISOFORM B"/>
    <property type="match status" value="1"/>
</dbReference>
<evidence type="ECO:0000259" key="9">
    <source>
        <dbReference type="PROSITE" id="PS50004"/>
    </source>
</evidence>
<evidence type="ECO:0000259" key="11">
    <source>
        <dbReference type="PROSITE" id="PS51259"/>
    </source>
</evidence>
<protein>
    <submittedName>
        <fullName evidence="12">Uncharacterized protein</fullName>
    </submittedName>
</protein>
<evidence type="ECO:0000313" key="12">
    <source>
        <dbReference type="EMBL" id="KAK7474449.1"/>
    </source>
</evidence>
<dbReference type="InterPro" id="IPR052095">
    <property type="entry name" value="UNC-13_domain"/>
</dbReference>
<dbReference type="PANTHER" id="PTHR45999:SF4">
    <property type="entry name" value="UNC-13-4A, ISOFORM B"/>
    <property type="match status" value="1"/>
</dbReference>
<dbReference type="PROSITE" id="PS51258">
    <property type="entry name" value="MHD1"/>
    <property type="match status" value="1"/>
</dbReference>
<feature type="domain" description="C2" evidence="9">
    <location>
        <begin position="74"/>
        <end position="238"/>
    </location>
</feature>
<comment type="similarity">
    <text evidence="4">Belongs to the unc-13 family.</text>
</comment>
<keyword evidence="13" id="KW-1185">Reference proteome</keyword>
<dbReference type="Gene3D" id="1.10.357.50">
    <property type="match status" value="1"/>
</dbReference>
<dbReference type="Gene3D" id="2.60.40.150">
    <property type="entry name" value="C2 domain"/>
    <property type="match status" value="2"/>
</dbReference>